<dbReference type="Proteomes" id="UP000250321">
    <property type="component" value="Unassembled WGS sequence"/>
</dbReference>
<dbReference type="AlphaFoldDB" id="A0A314XXY3"/>
<evidence type="ECO:0000313" key="1">
    <source>
        <dbReference type="EMBL" id="PQP96520.1"/>
    </source>
</evidence>
<organism evidence="1 2">
    <name type="scientific">Prunus yedoensis var. nudiflora</name>
    <dbReference type="NCBI Taxonomy" id="2094558"/>
    <lineage>
        <taxon>Eukaryota</taxon>
        <taxon>Viridiplantae</taxon>
        <taxon>Streptophyta</taxon>
        <taxon>Embryophyta</taxon>
        <taxon>Tracheophyta</taxon>
        <taxon>Spermatophyta</taxon>
        <taxon>Magnoliopsida</taxon>
        <taxon>eudicotyledons</taxon>
        <taxon>Gunneridae</taxon>
        <taxon>Pentapetalae</taxon>
        <taxon>rosids</taxon>
        <taxon>fabids</taxon>
        <taxon>Rosales</taxon>
        <taxon>Rosaceae</taxon>
        <taxon>Amygdaloideae</taxon>
        <taxon>Amygdaleae</taxon>
        <taxon>Prunus</taxon>
    </lineage>
</organism>
<evidence type="ECO:0000313" key="2">
    <source>
        <dbReference type="Proteomes" id="UP000250321"/>
    </source>
</evidence>
<accession>A0A314XXY3</accession>
<keyword evidence="2" id="KW-1185">Reference proteome</keyword>
<comment type="caution">
    <text evidence="1">The sequence shown here is derived from an EMBL/GenBank/DDBJ whole genome shotgun (WGS) entry which is preliminary data.</text>
</comment>
<reference evidence="1 2" key="1">
    <citation type="submission" date="2018-02" db="EMBL/GenBank/DDBJ databases">
        <title>Draft genome of wild Prunus yedoensis var. nudiflora.</title>
        <authorList>
            <person name="Baek S."/>
            <person name="Kim J.-H."/>
            <person name="Choi K."/>
            <person name="Kim G.-B."/>
            <person name="Cho A."/>
            <person name="Jang H."/>
            <person name="Shin C.-H."/>
            <person name="Yu H.-J."/>
            <person name="Mun J.-H."/>
        </authorList>
    </citation>
    <scope>NUCLEOTIDE SEQUENCE [LARGE SCALE GENOMIC DNA]</scope>
    <source>
        <strain evidence="2">cv. Jeju island</strain>
        <tissue evidence="1">Leaf</tissue>
    </source>
</reference>
<proteinExistence type="predicted"/>
<dbReference type="EMBL" id="PJQY01002092">
    <property type="protein sequence ID" value="PQP96520.1"/>
    <property type="molecule type" value="Genomic_DNA"/>
</dbReference>
<gene>
    <name evidence="1" type="ORF">Pyn_08394</name>
</gene>
<protein>
    <submittedName>
        <fullName evidence="1">Uncharacterized protein</fullName>
    </submittedName>
</protein>
<name>A0A314XXY3_PRUYE</name>
<sequence>MEPHWKKLGGGWWERGKLSNWDGIGVEEPLKFLFTRLARENVIVLPMLTVNFAQFDTLEQQQFPKSSCQDISWWFN</sequence>